<dbReference type="InterPro" id="IPR026444">
    <property type="entry name" value="Secre_tail"/>
</dbReference>
<evidence type="ECO:0000313" key="4">
    <source>
        <dbReference type="Proteomes" id="UP001139366"/>
    </source>
</evidence>
<feature type="domain" description="Secretion system C-terminal sorting" evidence="2">
    <location>
        <begin position="89"/>
        <end position="159"/>
    </location>
</feature>
<dbReference type="RefSeq" id="WP_223705590.1">
    <property type="nucleotide sequence ID" value="NZ_JAINUY010000002.1"/>
</dbReference>
<dbReference type="EMBL" id="JAINUY010000002">
    <property type="protein sequence ID" value="MBZ4034893.1"/>
    <property type="molecule type" value="Genomic_DNA"/>
</dbReference>
<evidence type="ECO:0000256" key="1">
    <source>
        <dbReference type="ARBA" id="ARBA00022729"/>
    </source>
</evidence>
<name>A0A9X1H8Y7_9FLAO</name>
<comment type="caution">
    <text evidence="3">The sequence shown here is derived from an EMBL/GenBank/DDBJ whole genome shotgun (WGS) entry which is preliminary data.</text>
</comment>
<protein>
    <submittedName>
        <fullName evidence="3">T9SS type A sorting domain-containing protein</fullName>
    </submittedName>
</protein>
<evidence type="ECO:0000313" key="3">
    <source>
        <dbReference type="EMBL" id="MBZ4034893.1"/>
    </source>
</evidence>
<evidence type="ECO:0000259" key="2">
    <source>
        <dbReference type="Pfam" id="PF18962"/>
    </source>
</evidence>
<dbReference type="Proteomes" id="UP001139366">
    <property type="component" value="Unassembled WGS sequence"/>
</dbReference>
<reference evidence="3 4" key="1">
    <citation type="journal article" date="2023" name="Antonie Van Leeuwenhoek">
        <title>Flavobacterium potami sp. nov., a multi-metal resistance genes harbouring bacterium isolated from shallow river silt.</title>
        <authorList>
            <person name="Li S."/>
            <person name="Mao S."/>
            <person name="Mu W."/>
            <person name="Guo B."/>
            <person name="Li C."/>
            <person name="Zhu Q."/>
            <person name="Hou X."/>
            <person name="Zhao Y."/>
            <person name="Wei S."/>
            <person name="Liu H."/>
            <person name="Liu A."/>
        </authorList>
    </citation>
    <scope>NUCLEOTIDE SEQUENCE [LARGE SCALE GENOMIC DNA]</scope>
    <source>
        <strain evidence="3 4">17A</strain>
    </source>
</reference>
<dbReference type="Pfam" id="PF18962">
    <property type="entry name" value="Por_Secre_tail"/>
    <property type="match status" value="1"/>
</dbReference>
<organism evidence="3 4">
    <name type="scientific">Flavobacterium potami</name>
    <dbReference type="NCBI Taxonomy" id="2872310"/>
    <lineage>
        <taxon>Bacteria</taxon>
        <taxon>Pseudomonadati</taxon>
        <taxon>Bacteroidota</taxon>
        <taxon>Flavobacteriia</taxon>
        <taxon>Flavobacteriales</taxon>
        <taxon>Flavobacteriaceae</taxon>
        <taxon>Flavobacterium</taxon>
    </lineage>
</organism>
<keyword evidence="1" id="KW-0732">Signal</keyword>
<sequence length="163" mass="17602">MKRNQRTFLILLVSGVSFMTKIYSQESIVVTGGKGTGTGGTSSYSIGQIADLRLQGSGGSGQEGVQQAYEIATLGTDEFKEINLTMTAYPNPTIDLLNLVVANDKLENLSCDLFDINGKMVSKTARLTSSETVINMQGLTQGVYFLSVNSNSKTIKTFKIIKK</sequence>
<proteinExistence type="predicted"/>
<gene>
    <name evidence="3" type="ORF">K6T82_08950</name>
</gene>
<dbReference type="NCBIfam" id="TIGR04183">
    <property type="entry name" value="Por_Secre_tail"/>
    <property type="match status" value="1"/>
</dbReference>
<dbReference type="AlphaFoldDB" id="A0A9X1H8Y7"/>
<keyword evidence="4" id="KW-1185">Reference proteome</keyword>
<accession>A0A9X1H8Y7</accession>